<evidence type="ECO:0000313" key="2">
    <source>
        <dbReference type="Proteomes" id="UP000011555"/>
    </source>
</evidence>
<accession>M0LTL3</accession>
<evidence type="ECO:0000313" key="1">
    <source>
        <dbReference type="EMBL" id="EMA35440.1"/>
    </source>
</evidence>
<dbReference type="InParanoid" id="M0LTL3"/>
<comment type="caution">
    <text evidence="1">The sequence shown here is derived from an EMBL/GenBank/DDBJ whole genome shotgun (WGS) entry which is preliminary data.</text>
</comment>
<dbReference type="STRING" id="358396.CHINAEXTREME_20230"/>
<dbReference type="AlphaFoldDB" id="M0LTL3"/>
<name>M0LTL3_NATLA</name>
<reference evidence="1 2" key="1">
    <citation type="journal article" date="2014" name="PLoS Genet.">
        <title>Phylogenetically driven sequencing of extremely halophilic archaea reveals strategies for static and dynamic osmo-response.</title>
        <authorList>
            <person name="Becker E.A."/>
            <person name="Seitzer P.M."/>
            <person name="Tritt A."/>
            <person name="Larsen D."/>
            <person name="Krusor M."/>
            <person name="Yao A.I."/>
            <person name="Wu D."/>
            <person name="Madern D."/>
            <person name="Eisen J.A."/>
            <person name="Darling A.E."/>
            <person name="Facciotti M.T."/>
        </authorList>
    </citation>
    <scope>NUCLEOTIDE SEQUENCE [LARGE SCALE GENOMIC DNA]</scope>
    <source>
        <strain evidence="1 2">AJ5</strain>
    </source>
</reference>
<dbReference type="Proteomes" id="UP000011555">
    <property type="component" value="Unassembled WGS sequence"/>
</dbReference>
<protein>
    <submittedName>
        <fullName evidence="1">Uncharacterized protein</fullName>
    </submittedName>
</protein>
<gene>
    <name evidence="1" type="ORF">C445_05423</name>
</gene>
<proteinExistence type="predicted"/>
<dbReference type="EMBL" id="AOLZ01000024">
    <property type="protein sequence ID" value="EMA35440.1"/>
    <property type="molecule type" value="Genomic_DNA"/>
</dbReference>
<sequence>MCSEGHRRPRLPLRYDDVEFDHSWRVTRRHRLRGKLRSLRDRINGGIDR</sequence>
<organism evidence="1 2">
    <name type="scientific">Natronobacterium lacisalsi AJ5</name>
    <dbReference type="NCBI Taxonomy" id="358396"/>
    <lineage>
        <taxon>Archaea</taxon>
        <taxon>Methanobacteriati</taxon>
        <taxon>Methanobacteriota</taxon>
        <taxon>Stenosarchaea group</taxon>
        <taxon>Halobacteria</taxon>
        <taxon>Halobacteriales</taxon>
        <taxon>Natrialbaceae</taxon>
        <taxon>Natronobacterium</taxon>
    </lineage>
</organism>
<keyword evidence="2" id="KW-1185">Reference proteome</keyword>